<proteinExistence type="inferred from homology"/>
<dbReference type="KEGG" id="sshi:J5U23_03124"/>
<dbReference type="Pfam" id="PF13192">
    <property type="entry name" value="Thioredoxin_3"/>
    <property type="match status" value="1"/>
</dbReference>
<evidence type="ECO:0000313" key="3">
    <source>
        <dbReference type="EMBL" id="QXJ30228.1"/>
    </source>
</evidence>
<dbReference type="SUPFAM" id="SSF52833">
    <property type="entry name" value="Thioredoxin-like"/>
    <property type="match status" value="1"/>
</dbReference>
<gene>
    <name evidence="3" type="ORF">J5U23_03124</name>
</gene>
<dbReference type="InterPro" id="IPR012336">
    <property type="entry name" value="Thioredoxin-like_fold"/>
</dbReference>
<organism evidence="3 4">
    <name type="scientific">Saccharolobus shibatae (strain ATCC 51178 / DSM 5389 / JCM 8931 / NBRC 15437 / B12)</name>
    <name type="common">Sulfolobus shibatae</name>
    <dbReference type="NCBI Taxonomy" id="523848"/>
    <lineage>
        <taxon>Archaea</taxon>
        <taxon>Thermoproteota</taxon>
        <taxon>Thermoprotei</taxon>
        <taxon>Sulfolobales</taxon>
        <taxon>Sulfolobaceae</taxon>
        <taxon>Saccharolobus</taxon>
    </lineage>
</organism>
<dbReference type="Gene3D" id="3.40.30.10">
    <property type="entry name" value="Glutaredoxin"/>
    <property type="match status" value="1"/>
</dbReference>
<dbReference type="EMBL" id="CP077717">
    <property type="protein sequence ID" value="QXJ30228.1"/>
    <property type="molecule type" value="Genomic_DNA"/>
</dbReference>
<dbReference type="InterPro" id="IPR036249">
    <property type="entry name" value="Thioredoxin-like_sf"/>
</dbReference>
<protein>
    <recommendedName>
        <fullName evidence="2">Thioredoxin-like fold domain-containing protein</fullName>
    </recommendedName>
</protein>
<reference evidence="3" key="1">
    <citation type="journal article" date="2021" name="Environ. Microbiol.">
        <title>New insights into the diversity and evolution of the archaeal mobilome from three complete genomes of Saccharolobus shibatae.</title>
        <authorList>
            <person name="Medvedeva S."/>
            <person name="Brandt D."/>
            <person name="Cvirkaite-Krupovic V."/>
            <person name="Liu Y."/>
            <person name="Severinov K."/>
            <person name="Ishino S."/>
            <person name="Ishino Y."/>
            <person name="Prangishvili D."/>
            <person name="Kalinowski J."/>
            <person name="Krupovic M."/>
        </authorList>
    </citation>
    <scope>NUCLEOTIDE SEQUENCE</scope>
    <source>
        <strain evidence="3">B12</strain>
    </source>
</reference>
<sequence>MQGKLNCEIEMEVQIFTHKNCVECNMLLEYLENKGLLGKVKIIDTELYPFLAFERGVISTPSIFIDGKLVYAGIVDFEEFERILSGEKVTRQIDKDKLVEKLMLGIVDSFAATAWLYINRDFDSFLAQKDFVMAVTGLSLLDEKEREEYYNYLRNIMIKEGEKHLEEWKPRMLRNISSNFIREIFWLYETKISKEVVMQKYPVEVFAHWLMVRGGTVGRVGLRIYPLSDSTLMRRVLEAYNFMLGNYDDIFNKVQKEQTELKAKNREQVRYLQI</sequence>
<name>A0A8F5BRP9_SACSH</name>
<comment type="similarity">
    <text evidence="1">Belongs to the glutaredoxin family.</text>
</comment>
<evidence type="ECO:0000313" key="4">
    <source>
        <dbReference type="Proteomes" id="UP000694018"/>
    </source>
</evidence>
<evidence type="ECO:0000259" key="2">
    <source>
        <dbReference type="Pfam" id="PF13192"/>
    </source>
</evidence>
<dbReference type="AlphaFoldDB" id="A0A8F5BRP9"/>
<dbReference type="Proteomes" id="UP000694018">
    <property type="component" value="Chromosome"/>
</dbReference>
<evidence type="ECO:0000256" key="1">
    <source>
        <dbReference type="ARBA" id="ARBA00007787"/>
    </source>
</evidence>
<accession>A0A8F5BRP9</accession>
<feature type="domain" description="Thioredoxin-like fold" evidence="2">
    <location>
        <begin position="11"/>
        <end position="84"/>
    </location>
</feature>